<proteinExistence type="predicted"/>
<keyword evidence="2" id="KW-1185">Reference proteome</keyword>
<evidence type="ECO:0000313" key="2">
    <source>
        <dbReference type="Proteomes" id="UP000828390"/>
    </source>
</evidence>
<reference evidence="1" key="1">
    <citation type="journal article" date="2019" name="bioRxiv">
        <title>The Genome of the Zebra Mussel, Dreissena polymorpha: A Resource for Invasive Species Research.</title>
        <authorList>
            <person name="McCartney M.A."/>
            <person name="Auch B."/>
            <person name="Kono T."/>
            <person name="Mallez S."/>
            <person name="Zhang Y."/>
            <person name="Obille A."/>
            <person name="Becker A."/>
            <person name="Abrahante J.E."/>
            <person name="Garbe J."/>
            <person name="Badalamenti J.P."/>
            <person name="Herman A."/>
            <person name="Mangelson H."/>
            <person name="Liachko I."/>
            <person name="Sullivan S."/>
            <person name="Sone E.D."/>
            <person name="Koren S."/>
            <person name="Silverstein K.A.T."/>
            <person name="Beckman K.B."/>
            <person name="Gohl D.M."/>
        </authorList>
    </citation>
    <scope>NUCLEOTIDE SEQUENCE</scope>
    <source>
        <strain evidence="1">Duluth1</strain>
        <tissue evidence="1">Whole animal</tissue>
    </source>
</reference>
<gene>
    <name evidence="1" type="ORF">DPMN_172480</name>
</gene>
<organism evidence="1 2">
    <name type="scientific">Dreissena polymorpha</name>
    <name type="common">Zebra mussel</name>
    <name type="synonym">Mytilus polymorpha</name>
    <dbReference type="NCBI Taxonomy" id="45954"/>
    <lineage>
        <taxon>Eukaryota</taxon>
        <taxon>Metazoa</taxon>
        <taxon>Spiralia</taxon>
        <taxon>Lophotrochozoa</taxon>
        <taxon>Mollusca</taxon>
        <taxon>Bivalvia</taxon>
        <taxon>Autobranchia</taxon>
        <taxon>Heteroconchia</taxon>
        <taxon>Euheterodonta</taxon>
        <taxon>Imparidentia</taxon>
        <taxon>Neoheterodontei</taxon>
        <taxon>Myida</taxon>
        <taxon>Dreissenoidea</taxon>
        <taxon>Dreissenidae</taxon>
        <taxon>Dreissena</taxon>
    </lineage>
</organism>
<reference evidence="1" key="2">
    <citation type="submission" date="2020-11" db="EMBL/GenBank/DDBJ databases">
        <authorList>
            <person name="McCartney M.A."/>
            <person name="Auch B."/>
            <person name="Kono T."/>
            <person name="Mallez S."/>
            <person name="Becker A."/>
            <person name="Gohl D.M."/>
            <person name="Silverstein K.A.T."/>
            <person name="Koren S."/>
            <person name="Bechman K.B."/>
            <person name="Herman A."/>
            <person name="Abrahante J.E."/>
            <person name="Garbe J."/>
        </authorList>
    </citation>
    <scope>NUCLEOTIDE SEQUENCE</scope>
    <source>
        <strain evidence="1">Duluth1</strain>
        <tissue evidence="1">Whole animal</tissue>
    </source>
</reference>
<dbReference type="Proteomes" id="UP000828390">
    <property type="component" value="Unassembled WGS sequence"/>
</dbReference>
<name>A0A9D4E1P9_DREPO</name>
<sequence>MAMSCYDEDLYNNPFYTALEKNYHLLLDQALSSHLIALETKYTVLRQKLLVDCLGIRMGTDQWEAMSQNDKQQKVMILDNQAVEQIHKGK</sequence>
<accession>A0A9D4E1P9</accession>
<dbReference type="AlphaFoldDB" id="A0A9D4E1P9"/>
<protein>
    <submittedName>
        <fullName evidence="1">Uncharacterized protein</fullName>
    </submittedName>
</protein>
<evidence type="ECO:0000313" key="1">
    <source>
        <dbReference type="EMBL" id="KAH3771178.1"/>
    </source>
</evidence>
<comment type="caution">
    <text evidence="1">The sequence shown here is derived from an EMBL/GenBank/DDBJ whole genome shotgun (WGS) entry which is preliminary data.</text>
</comment>
<dbReference type="EMBL" id="JAIWYP010000009">
    <property type="protein sequence ID" value="KAH3771178.1"/>
    <property type="molecule type" value="Genomic_DNA"/>
</dbReference>